<dbReference type="OrthoDB" id="7871744at2"/>
<dbReference type="EMBL" id="JACCEV010000007">
    <property type="protein sequence ID" value="NYT87014.1"/>
    <property type="molecule type" value="Genomic_DNA"/>
</dbReference>
<comment type="caution">
    <text evidence="4">The sequence shown here is derived from an EMBL/GenBank/DDBJ whole genome shotgun (WGS) entry which is preliminary data.</text>
</comment>
<dbReference type="Pfam" id="PF03724">
    <property type="entry name" value="META"/>
    <property type="match status" value="1"/>
</dbReference>
<proteinExistence type="predicted"/>
<organism evidence="4 5">
    <name type="scientific">Pollutimonas harenae</name>
    <dbReference type="NCBI Taxonomy" id="657015"/>
    <lineage>
        <taxon>Bacteria</taxon>
        <taxon>Pseudomonadati</taxon>
        <taxon>Pseudomonadota</taxon>
        <taxon>Betaproteobacteria</taxon>
        <taxon>Burkholderiales</taxon>
        <taxon>Alcaligenaceae</taxon>
        <taxon>Pollutimonas</taxon>
    </lineage>
</organism>
<sequence length="266" mass="29341">MKKALSVIAGVAILMALGACTALQSNPGTSARQYPMNTEATLQAYHWTLQTIAANGLAHEAAPTGLNSKPLILNFSGQRISIDGLCNALNGDYTINEFHIQITHLVSTMKTCANEQLMRYEHEVAQRLPTATHWSLQNASSASPALALTFKDGTAWKLTGKPTAATRYGGKPQRIFLEVAPQRVTCTHALIPNHQCLKVREITYDDQGLKTDTGEWTYYYDTIEGYEHQPGVRNILRINRYTQKTPPADASSHVDILDMIIESETI</sequence>
<accession>A0A853HAI6</accession>
<feature type="domain" description="DUF4377" evidence="3">
    <location>
        <begin position="178"/>
        <end position="262"/>
    </location>
</feature>
<dbReference type="InterPro" id="IPR025485">
    <property type="entry name" value="DUF4377"/>
</dbReference>
<dbReference type="Pfam" id="PF14302">
    <property type="entry name" value="DUF4377"/>
    <property type="match status" value="1"/>
</dbReference>
<feature type="domain" description="DUF306" evidence="2">
    <location>
        <begin position="40"/>
        <end position="153"/>
    </location>
</feature>
<dbReference type="InterPro" id="IPR053147">
    <property type="entry name" value="Hsp_HslJ-like"/>
</dbReference>
<dbReference type="RefSeq" id="WP_130040625.1">
    <property type="nucleotide sequence ID" value="NZ_JACCEV010000007.1"/>
</dbReference>
<reference evidence="4 5" key="1">
    <citation type="submission" date="2020-07" db="EMBL/GenBank/DDBJ databases">
        <title>Taxonomic revisions and descriptions of new bacterial species based on genomic comparisons in the high-G+C-content subgroup of the family Alcaligenaceae.</title>
        <authorList>
            <person name="Szabo A."/>
            <person name="Felfoldi T."/>
        </authorList>
    </citation>
    <scope>NUCLEOTIDE SEQUENCE [LARGE SCALE GENOMIC DNA]</scope>
    <source>
        <strain evidence="4 5">DSM 25667</strain>
    </source>
</reference>
<evidence type="ECO:0000313" key="4">
    <source>
        <dbReference type="EMBL" id="NYT87014.1"/>
    </source>
</evidence>
<evidence type="ECO:0000259" key="3">
    <source>
        <dbReference type="Pfam" id="PF14302"/>
    </source>
</evidence>
<dbReference type="PANTHER" id="PTHR35535:SF1">
    <property type="entry name" value="HEAT SHOCK PROTEIN HSLJ"/>
    <property type="match status" value="1"/>
</dbReference>
<dbReference type="Proteomes" id="UP000554144">
    <property type="component" value="Unassembled WGS sequence"/>
</dbReference>
<keyword evidence="5" id="KW-1185">Reference proteome</keyword>
<evidence type="ECO:0000256" key="1">
    <source>
        <dbReference type="SAM" id="SignalP"/>
    </source>
</evidence>
<dbReference type="InterPro" id="IPR005184">
    <property type="entry name" value="DUF306_Meta_HslJ"/>
</dbReference>
<name>A0A853HAI6_9BURK</name>
<evidence type="ECO:0000259" key="2">
    <source>
        <dbReference type="Pfam" id="PF03724"/>
    </source>
</evidence>
<dbReference type="PROSITE" id="PS51257">
    <property type="entry name" value="PROKAR_LIPOPROTEIN"/>
    <property type="match status" value="1"/>
</dbReference>
<protein>
    <submittedName>
        <fullName evidence="4">META and DUF4377 domain-containing protein</fullName>
    </submittedName>
</protein>
<dbReference type="InterPro" id="IPR038670">
    <property type="entry name" value="HslJ-like_sf"/>
</dbReference>
<dbReference type="PANTHER" id="PTHR35535">
    <property type="entry name" value="HEAT SHOCK PROTEIN HSLJ"/>
    <property type="match status" value="1"/>
</dbReference>
<feature type="signal peptide" evidence="1">
    <location>
        <begin position="1"/>
        <end position="21"/>
    </location>
</feature>
<keyword evidence="1" id="KW-0732">Signal</keyword>
<evidence type="ECO:0000313" key="5">
    <source>
        <dbReference type="Proteomes" id="UP000554144"/>
    </source>
</evidence>
<dbReference type="Gene3D" id="2.40.128.270">
    <property type="match status" value="1"/>
</dbReference>
<feature type="chain" id="PRO_5032616826" evidence="1">
    <location>
        <begin position="22"/>
        <end position="266"/>
    </location>
</feature>
<gene>
    <name evidence="4" type="ORF">H0A62_15550</name>
</gene>
<dbReference type="AlphaFoldDB" id="A0A853HAI6"/>